<accession>A0A382D4N1</accession>
<dbReference type="AlphaFoldDB" id="A0A382D4N1"/>
<feature type="non-terminal residue" evidence="1">
    <location>
        <position position="281"/>
    </location>
</feature>
<evidence type="ECO:0000313" key="1">
    <source>
        <dbReference type="EMBL" id="SVB33370.1"/>
    </source>
</evidence>
<dbReference type="EMBL" id="UINC01037614">
    <property type="protein sequence ID" value="SVB33370.1"/>
    <property type="molecule type" value="Genomic_DNA"/>
</dbReference>
<sequence>MILVLIIPNIITADPMEISASDGDLYEIINADTLADGTQAHEYILVSTDQTYKMTGTITVKGDFYIQGELDEDDRPPTIQSGVLSDGTTVGTLFVLAGSDAFGYFGDVYLLANATNGAASGVAIEVKGDNVDLYVESCVFDAWHTFAIGYNGQWDSFWIHNNVFRNMVHPNQQYIGEVLRNTWPGEAYTDTVSMVGNLMIGINGYAAAPVSKWYMRYFQFDENAVLFTFKNPFFIFNMTEGTMNDNIFYGNYAGGVDRAEDPWWDNLWYPDTSYGVIALQP</sequence>
<dbReference type="SUPFAM" id="SSF51126">
    <property type="entry name" value="Pectin lyase-like"/>
    <property type="match status" value="1"/>
</dbReference>
<proteinExistence type="predicted"/>
<evidence type="ECO:0008006" key="2">
    <source>
        <dbReference type="Google" id="ProtNLM"/>
    </source>
</evidence>
<organism evidence="1">
    <name type="scientific">marine metagenome</name>
    <dbReference type="NCBI Taxonomy" id="408172"/>
    <lineage>
        <taxon>unclassified sequences</taxon>
        <taxon>metagenomes</taxon>
        <taxon>ecological metagenomes</taxon>
    </lineage>
</organism>
<dbReference type="InterPro" id="IPR011050">
    <property type="entry name" value="Pectin_lyase_fold/virulence"/>
</dbReference>
<gene>
    <name evidence="1" type="ORF">METZ01_LOCUS186224</name>
</gene>
<reference evidence="1" key="1">
    <citation type="submission" date="2018-05" db="EMBL/GenBank/DDBJ databases">
        <authorList>
            <person name="Lanie J.A."/>
            <person name="Ng W.-L."/>
            <person name="Kazmierczak K.M."/>
            <person name="Andrzejewski T.M."/>
            <person name="Davidsen T.M."/>
            <person name="Wayne K.J."/>
            <person name="Tettelin H."/>
            <person name="Glass J.I."/>
            <person name="Rusch D."/>
            <person name="Podicherti R."/>
            <person name="Tsui H.-C.T."/>
            <person name="Winkler M.E."/>
        </authorList>
    </citation>
    <scope>NUCLEOTIDE SEQUENCE</scope>
</reference>
<name>A0A382D4N1_9ZZZZ</name>
<protein>
    <recommendedName>
        <fullName evidence="2">Right handed beta helix domain-containing protein</fullName>
    </recommendedName>
</protein>